<gene>
    <name evidence="3" type="primary">wlbG</name>
    <name evidence="3" type="ORF">GMLC_28100</name>
</gene>
<accession>A0A6V8N9L7</accession>
<dbReference type="Pfam" id="PF02397">
    <property type="entry name" value="Bac_transf"/>
    <property type="match status" value="1"/>
</dbReference>
<comment type="caution">
    <text evidence="3">The sequence shown here is derived from an EMBL/GenBank/DDBJ whole genome shotgun (WGS) entry which is preliminary data.</text>
</comment>
<sequence length="225" mass="24939">MKRLVDLACSLAALLVLSPLFIPVMIILRCTGEGEIFYRQERIGLGGKPFGLYKFATMLKDSPNLGKGLFTTEGDPRILPFGRFLRATKINELPQLLNIAIGDMSIIGPRPLVPSQFAMYAPEVRADLSRVRPGLSGIGSIVFRDEEAILTKSPKGYLRCFKEDITPYKGALEQWYIERQTVFLDLLLIALTVAAVLAPSSNLFQKILKDLPDPPSELKCLLATE</sequence>
<evidence type="ECO:0000256" key="1">
    <source>
        <dbReference type="ARBA" id="ARBA00006464"/>
    </source>
</evidence>
<comment type="similarity">
    <text evidence="1">Belongs to the bacterial sugar transferase family.</text>
</comment>
<evidence type="ECO:0000313" key="4">
    <source>
        <dbReference type="Proteomes" id="UP000587586"/>
    </source>
</evidence>
<dbReference type="PANTHER" id="PTHR30576:SF20">
    <property type="entry name" value="QUINOVOSAMINEPHOSPHOTRANSFERAE-RELATED"/>
    <property type="match status" value="1"/>
</dbReference>
<organism evidence="3 4">
    <name type="scientific">Geomonas limicola</name>
    <dbReference type="NCBI Taxonomy" id="2740186"/>
    <lineage>
        <taxon>Bacteria</taxon>
        <taxon>Pseudomonadati</taxon>
        <taxon>Thermodesulfobacteriota</taxon>
        <taxon>Desulfuromonadia</taxon>
        <taxon>Geobacterales</taxon>
        <taxon>Geobacteraceae</taxon>
        <taxon>Geomonas</taxon>
    </lineage>
</organism>
<evidence type="ECO:0000259" key="2">
    <source>
        <dbReference type="Pfam" id="PF02397"/>
    </source>
</evidence>
<name>A0A6V8N9L7_9BACT</name>
<dbReference type="GO" id="GO:0016780">
    <property type="term" value="F:phosphotransferase activity, for other substituted phosphate groups"/>
    <property type="evidence" value="ECO:0007669"/>
    <property type="project" value="TreeGrafter"/>
</dbReference>
<proteinExistence type="inferred from homology"/>
<protein>
    <submittedName>
        <fullName evidence="3">Glycosyl transferase</fullName>
    </submittedName>
</protein>
<reference evidence="4" key="1">
    <citation type="submission" date="2020-06" db="EMBL/GenBank/DDBJ databases">
        <title>Draft genomic sequecing of Geomonas sp. Red745.</title>
        <authorList>
            <person name="Itoh H."/>
            <person name="Xu Z.X."/>
            <person name="Ushijima N."/>
            <person name="Masuda Y."/>
            <person name="Shiratori Y."/>
            <person name="Senoo K."/>
        </authorList>
    </citation>
    <scope>NUCLEOTIDE SEQUENCE [LARGE SCALE GENOMIC DNA]</scope>
    <source>
        <strain evidence="4">Red745</strain>
    </source>
</reference>
<dbReference type="PANTHER" id="PTHR30576">
    <property type="entry name" value="COLANIC BIOSYNTHESIS UDP-GLUCOSE LIPID CARRIER TRANSFERASE"/>
    <property type="match status" value="1"/>
</dbReference>
<keyword evidence="4" id="KW-1185">Reference proteome</keyword>
<dbReference type="AlphaFoldDB" id="A0A6V8N9L7"/>
<keyword evidence="3" id="KW-0808">Transferase</keyword>
<dbReference type="Proteomes" id="UP000587586">
    <property type="component" value="Unassembled WGS sequence"/>
</dbReference>
<feature type="domain" description="Bacterial sugar transferase" evidence="2">
    <location>
        <begin position="2"/>
        <end position="197"/>
    </location>
</feature>
<evidence type="ECO:0000313" key="3">
    <source>
        <dbReference type="EMBL" id="GFO69231.1"/>
    </source>
</evidence>
<dbReference type="RefSeq" id="WP_183361806.1">
    <property type="nucleotide sequence ID" value="NZ_BLXZ01000005.1"/>
</dbReference>
<dbReference type="InterPro" id="IPR003362">
    <property type="entry name" value="Bact_transf"/>
</dbReference>
<dbReference type="EMBL" id="BLXZ01000005">
    <property type="protein sequence ID" value="GFO69231.1"/>
    <property type="molecule type" value="Genomic_DNA"/>
</dbReference>